<dbReference type="AlphaFoldDB" id="A0A7Y6BYG9"/>
<comment type="caution">
    <text evidence="1">The sequence shown here is derived from an EMBL/GenBank/DDBJ whole genome shotgun (WGS) entry which is preliminary data.</text>
</comment>
<name>A0A7Y6BYG9_9BACL</name>
<gene>
    <name evidence="1" type="ORF">HP552_18760</name>
</gene>
<dbReference type="EMBL" id="JABMCB010000190">
    <property type="protein sequence ID" value="NUU77262.1"/>
    <property type="molecule type" value="Genomic_DNA"/>
</dbReference>
<evidence type="ECO:0000313" key="1">
    <source>
        <dbReference type="EMBL" id="NUU77262.1"/>
    </source>
</evidence>
<evidence type="ECO:0000313" key="2">
    <source>
        <dbReference type="Proteomes" id="UP000526125"/>
    </source>
</evidence>
<protein>
    <submittedName>
        <fullName evidence="1">Uncharacterized protein</fullName>
    </submittedName>
</protein>
<dbReference type="Proteomes" id="UP000526125">
    <property type="component" value="Unassembled WGS sequence"/>
</dbReference>
<reference evidence="1 2" key="1">
    <citation type="submission" date="2020-05" db="EMBL/GenBank/DDBJ databases">
        <title>Genome Sequencing of Type Strains.</title>
        <authorList>
            <person name="Lemaire J.F."/>
            <person name="Inderbitzin P."/>
            <person name="Gregorio O.A."/>
            <person name="Collins S.B."/>
            <person name="Wespe N."/>
            <person name="Knight-Connoni V."/>
        </authorList>
    </citation>
    <scope>NUCLEOTIDE SEQUENCE [LARGE SCALE GENOMIC DNA]</scope>
    <source>
        <strain evidence="1 2">LMG 21957</strain>
    </source>
</reference>
<sequence>MNRGAELNVTETNSINEQEMMQYIAEKTKASQANIALVLKHEQAYINKAHENAKGKDVDIDGDDLADYILGRKDVKLDELTVESILDAEMDYLMEKGHAGYVD</sequence>
<proteinExistence type="predicted"/>
<keyword evidence="2" id="KW-1185">Reference proteome</keyword>
<accession>A0A7Y6BYG9</accession>
<organism evidence="1 2">
    <name type="scientific">Paenibacillus xylanilyticus</name>
    <dbReference type="NCBI Taxonomy" id="248903"/>
    <lineage>
        <taxon>Bacteria</taxon>
        <taxon>Bacillati</taxon>
        <taxon>Bacillota</taxon>
        <taxon>Bacilli</taxon>
        <taxon>Bacillales</taxon>
        <taxon>Paenibacillaceae</taxon>
        <taxon>Paenibacillus</taxon>
    </lineage>
</organism>